<gene>
    <name evidence="3" type="ORF">ENL91_02880</name>
</gene>
<accession>A0A7J3UZ06</accession>
<evidence type="ECO:0000256" key="1">
    <source>
        <dbReference type="SAM" id="MobiDB-lite"/>
    </source>
</evidence>
<comment type="caution">
    <text evidence="3">The sequence shown here is derived from an EMBL/GenBank/DDBJ whole genome shotgun (WGS) entry which is preliminary data.</text>
</comment>
<dbReference type="Pfam" id="PF07157">
    <property type="entry name" value="DNA_circ_N"/>
    <property type="match status" value="1"/>
</dbReference>
<feature type="compositionally biased region" description="Basic and acidic residues" evidence="1">
    <location>
        <begin position="277"/>
        <end position="301"/>
    </location>
</feature>
<reference evidence="3" key="1">
    <citation type="journal article" date="2020" name="mSystems">
        <title>Genome- and Community-Level Interaction Insights into Carbon Utilization and Element Cycling Functions of Hydrothermarchaeota in Hydrothermal Sediment.</title>
        <authorList>
            <person name="Zhou Z."/>
            <person name="Liu Y."/>
            <person name="Xu W."/>
            <person name="Pan J."/>
            <person name="Luo Z.H."/>
            <person name="Li M."/>
        </authorList>
    </citation>
    <scope>NUCLEOTIDE SEQUENCE [LARGE SCALE GENOMIC DNA]</scope>
    <source>
        <strain evidence="3">SpSt-1038</strain>
    </source>
</reference>
<feature type="region of interest" description="Disordered" evidence="1">
    <location>
        <begin position="132"/>
        <end position="335"/>
    </location>
</feature>
<evidence type="ECO:0000259" key="2">
    <source>
        <dbReference type="Pfam" id="PF07157"/>
    </source>
</evidence>
<evidence type="ECO:0000313" key="3">
    <source>
        <dbReference type="EMBL" id="HHI49097.1"/>
    </source>
</evidence>
<dbReference type="AlphaFoldDB" id="A0A7J3UZ06"/>
<feature type="compositionally biased region" description="Basic and acidic residues" evidence="1">
    <location>
        <begin position="322"/>
        <end position="335"/>
    </location>
</feature>
<dbReference type="EMBL" id="DRVT01000034">
    <property type="protein sequence ID" value="HHI49097.1"/>
    <property type="molecule type" value="Genomic_DNA"/>
</dbReference>
<protein>
    <recommendedName>
        <fullName evidence="2">DNA circulation N-terminal domain-containing protein</fullName>
    </recommendedName>
</protein>
<proteinExistence type="predicted"/>
<name>A0A7J3UZ06_9CREN</name>
<sequence>MSMYIKLDDIDLIKRVDEEGATVEIRSVHEVQVSARRKVVELPVPGSQSNIFQDMGRDPRRVRLEGRLIGKAAFDTLKTIRTKFNSGDLIPFSSDIWAIEDITTVIFEGFSVGVHDGIPLEISYTMLLREAKPPPEEGAGEKGAPSQKGEAEKEVEEKTKEITKEKEGGKEEGKGEEKEEEKEEGKAEKPKEKEGAPEGKGELDKGAAEGTPKGEGEAGIKSEKEGGRKADQDKEGAMKGEGGKGPGEKEEEKGRGKEKESGETKDEGGASEGGGLDEEKGAEKSRPAKSEEKYAEGKEGDAAAAEDGGIKGGLFDPVSQDAPREGPKKASEKGK</sequence>
<feature type="compositionally biased region" description="Basic and acidic residues" evidence="1">
    <location>
        <begin position="149"/>
        <end position="268"/>
    </location>
</feature>
<feature type="domain" description="DNA circulation N-terminal" evidence="2">
    <location>
        <begin position="28"/>
        <end position="78"/>
    </location>
</feature>
<dbReference type="InterPro" id="IPR009826">
    <property type="entry name" value="DNA_circ_N"/>
</dbReference>
<organism evidence="3">
    <name type="scientific">Candidatus Methanosuratincola petrocarbonis</name>
    <name type="common">ex Vanwonterghem et al. 2016</name>
    <dbReference type="NCBI Taxonomy" id="1867261"/>
    <lineage>
        <taxon>Archaea</taxon>
        <taxon>Thermoproteota</taxon>
        <taxon>Methanosuratincolia</taxon>
        <taxon>Candidatus Methanomethylicales</taxon>
        <taxon>Candidatus Methanomethylicaceae</taxon>
        <taxon>Candidatus Methanosuratincola (ex Vanwonterghem et al. 2016)</taxon>
    </lineage>
</organism>